<gene>
    <name evidence="1" type="ORF">HZT40_04265</name>
</gene>
<dbReference type="EMBL" id="CP059265">
    <property type="protein sequence ID" value="QLQ30952.1"/>
    <property type="molecule type" value="Genomic_DNA"/>
</dbReference>
<dbReference type="AlphaFoldDB" id="A0A7L6APF4"/>
<dbReference type="KEGG" id="this:HZT40_04265"/>
<evidence type="ECO:0000313" key="2">
    <source>
        <dbReference type="Proteomes" id="UP000510621"/>
    </source>
</evidence>
<accession>A0A7L6APF4</accession>
<keyword evidence="2" id="KW-1185">Reference proteome</keyword>
<proteinExistence type="predicted"/>
<name>A0A7L6APF4_9GAMM</name>
<organism evidence="1 2">
    <name type="scientific">Candidatus Thiothrix singaporensis</name>
    <dbReference type="NCBI Taxonomy" id="2799669"/>
    <lineage>
        <taxon>Bacteria</taxon>
        <taxon>Pseudomonadati</taxon>
        <taxon>Pseudomonadota</taxon>
        <taxon>Gammaproteobacteria</taxon>
        <taxon>Thiotrichales</taxon>
        <taxon>Thiotrichaceae</taxon>
        <taxon>Thiothrix</taxon>
    </lineage>
</organism>
<dbReference type="Proteomes" id="UP000510621">
    <property type="component" value="Chromosome"/>
</dbReference>
<evidence type="ECO:0000313" key="1">
    <source>
        <dbReference type="EMBL" id="QLQ30952.1"/>
    </source>
</evidence>
<sequence>MFTCRQYLSIQVSIGALDKSYYNRSFLLTFAAAASKYASLNNIETSRTALFGRSRKSGAVKTYPEDMLKAVLDNLLGKEET</sequence>
<protein>
    <submittedName>
        <fullName evidence="1">Uncharacterized protein</fullName>
    </submittedName>
</protein>
<reference evidence="1" key="1">
    <citation type="submission" date="2020-06" db="EMBL/GenBank/DDBJ databases">
        <title>Analysis procedures for assessing recovery of high quality, complete, closed genomes from Nanopore long read metagenome sequencing.</title>
        <authorList>
            <person name="Bessarab I."/>
            <person name="Arumugam K."/>
            <person name="Haryono M."/>
            <person name="Liu X."/>
            <person name="Roy S."/>
            <person name="Zuniga-Montanez R.E."/>
            <person name="Qiu G."/>
            <person name="Drautz-Moses D.I."/>
            <person name="Law Y.Y."/>
            <person name="Wuertz S."/>
            <person name="Lauro F.M."/>
            <person name="Huson D.H."/>
            <person name="Williams R.B."/>
        </authorList>
    </citation>
    <scope>NUCLEOTIDE SEQUENCE [LARGE SCALE GENOMIC DNA]</scope>
    <source>
        <strain evidence="1">SSD2</strain>
    </source>
</reference>